<feature type="transmembrane region" description="Helical" evidence="1">
    <location>
        <begin position="6"/>
        <end position="29"/>
    </location>
</feature>
<evidence type="ECO:0000313" key="3">
    <source>
        <dbReference type="Proteomes" id="UP000292447"/>
    </source>
</evidence>
<keyword evidence="1" id="KW-0812">Transmembrane</keyword>
<keyword evidence="1" id="KW-0472">Membrane</keyword>
<dbReference type="AlphaFoldDB" id="A0A4P6XX34"/>
<name>A0A4P6XX34_9ASCO</name>
<protein>
    <recommendedName>
        <fullName evidence="4">Acetyl esterase/lipase</fullName>
    </recommendedName>
</protein>
<dbReference type="EMBL" id="CP034461">
    <property type="protein sequence ID" value="QBM90711.1"/>
    <property type="molecule type" value="Genomic_DNA"/>
</dbReference>
<proteinExistence type="predicted"/>
<evidence type="ECO:0000313" key="2">
    <source>
        <dbReference type="EMBL" id="QBM90711.1"/>
    </source>
</evidence>
<dbReference type="STRING" id="2163413.A0A4P6XX34"/>
<dbReference type="Gene3D" id="3.40.50.1820">
    <property type="entry name" value="alpha/beta hydrolase"/>
    <property type="match status" value="1"/>
</dbReference>
<sequence length="412" mass="47135">MSLRSILILLKLPFDLLVVILRFYIFGGLRFRRYNRELRNCLRLRIYRAALTVDILDGKLIGPHSNAFLIRKVIPYILSTLVENCPGYGKRFDPQSFWLVKQNDRKPSDPVIIFSHGGGYYIQTMPSQIQSLLSIYQLLDEDVQKRTSILFLDYKLVSDGYPFPTQLHQLDETYNKLLDEGNENIILMGDSAGGHLSVAYTVFLKLLEKSVIYPSKLVLISPWVKLSPLPSDAQKGYSWHENEDRDLITYHRFSSVQDLKHIIGFQDPFSLLCSPGGKTPRSRDDWASIPNFSDPNHDVFLIFGEDESFRDDIVQWASYALNYPVGDEYGAFATSADDSRYSYIRQGEQGNANLTAFVEPMGVHDAMLYFEHDIAKIIEKAHSLGEKLAIADVDQSKFFGITRLTKFFNDTL</sequence>
<dbReference type="InterPro" id="IPR029058">
    <property type="entry name" value="AB_hydrolase_fold"/>
</dbReference>
<keyword evidence="1" id="KW-1133">Transmembrane helix</keyword>
<dbReference type="InterPro" id="IPR010424">
    <property type="entry name" value="EutQ"/>
</dbReference>
<evidence type="ECO:0000256" key="1">
    <source>
        <dbReference type="SAM" id="Phobius"/>
    </source>
</evidence>
<dbReference type="SUPFAM" id="SSF53474">
    <property type="entry name" value="alpha/beta-Hydrolases"/>
    <property type="match status" value="1"/>
</dbReference>
<reference evidence="3" key="1">
    <citation type="submission" date="2019-03" db="EMBL/GenBank/DDBJ databases">
        <title>Snf2 controls pulcherriminic acid biosynthesis and connects pigmentation and antifungal activity of the yeast Metschnikowia pulcherrima.</title>
        <authorList>
            <person name="Gore-Lloyd D."/>
            <person name="Sumann I."/>
            <person name="Brachmann A.O."/>
            <person name="Schneeberger K."/>
            <person name="Ortiz-Merino R.A."/>
            <person name="Moreno-Beltran M."/>
            <person name="Schlaefli M."/>
            <person name="Kirner P."/>
            <person name="Santos Kron A."/>
            <person name="Wolfe K.H."/>
            <person name="Piel J."/>
            <person name="Ahrens C.H."/>
            <person name="Henk D."/>
            <person name="Freimoser F.M."/>
        </authorList>
    </citation>
    <scope>NUCLEOTIDE SEQUENCE [LARGE SCALE GENOMIC DNA]</scope>
    <source>
        <strain evidence="3">APC 1.2</strain>
    </source>
</reference>
<organism evidence="2 3">
    <name type="scientific">Metschnikowia aff. pulcherrima</name>
    <dbReference type="NCBI Taxonomy" id="2163413"/>
    <lineage>
        <taxon>Eukaryota</taxon>
        <taxon>Fungi</taxon>
        <taxon>Dikarya</taxon>
        <taxon>Ascomycota</taxon>
        <taxon>Saccharomycotina</taxon>
        <taxon>Pichiomycetes</taxon>
        <taxon>Metschnikowiaceae</taxon>
        <taxon>Metschnikowia</taxon>
    </lineage>
</organism>
<dbReference type="PANTHER" id="PTHR36169:SF1">
    <property type="entry name" value="ACETATE KINASE EUTQ"/>
    <property type="match status" value="1"/>
</dbReference>
<dbReference type="InterPro" id="IPR019436">
    <property type="entry name" value="Say1-like"/>
</dbReference>
<evidence type="ECO:0008006" key="4">
    <source>
        <dbReference type="Google" id="ProtNLM"/>
    </source>
</evidence>
<dbReference type="Proteomes" id="UP000292447">
    <property type="component" value="Chromosome VI"/>
</dbReference>
<accession>A0A4P6XX34</accession>
<keyword evidence="3" id="KW-1185">Reference proteome</keyword>
<gene>
    <name evidence="2" type="primary">MPUL0F02970</name>
    <name evidence="2" type="ORF">METSCH_F02970</name>
</gene>
<dbReference type="Pfam" id="PF10340">
    <property type="entry name" value="Say1_Mug180"/>
    <property type="match status" value="1"/>
</dbReference>
<dbReference type="PANTHER" id="PTHR36169">
    <property type="entry name" value="ETHANOLAMINE UTILIZATION PROTEIN EUTQ"/>
    <property type="match status" value="1"/>
</dbReference>